<accession>A0A6A6SZS2</accession>
<keyword evidence="5" id="KW-1185">Reference proteome</keyword>
<dbReference type="OrthoDB" id="167809at2759"/>
<evidence type="ECO:0000313" key="5">
    <source>
        <dbReference type="Proteomes" id="UP000799324"/>
    </source>
</evidence>
<dbReference type="SUPFAM" id="SSF52499">
    <property type="entry name" value="Isochorismatase-like hydrolases"/>
    <property type="match status" value="1"/>
</dbReference>
<dbReference type="PANTHER" id="PTHR43540">
    <property type="entry name" value="PEROXYUREIDOACRYLATE/UREIDOACRYLATE AMIDOHYDROLASE-RELATED"/>
    <property type="match status" value="1"/>
</dbReference>
<evidence type="ECO:0000256" key="1">
    <source>
        <dbReference type="ARBA" id="ARBA00006336"/>
    </source>
</evidence>
<name>A0A6A6SZS2_9PLEO</name>
<evidence type="ECO:0000259" key="3">
    <source>
        <dbReference type="Pfam" id="PF00857"/>
    </source>
</evidence>
<sequence>MHRNSPGTSVIEAQPYPWPHDSSFNPQTSALIIIDMQKDFCCHGGYLDSQGISLEPTQSVIAPIRTLLHTFRKASFPVYHTREGHRADLSTLSSRELLRSRNNPSGRGIGDEGLLGRHLVRGEPGHDIIPELTPLSSEPVIDKPGRSAFLHTDLKLLLDNRGIRNLVICGVTTDVCVTSTMRDGNDMGLDCLLVSDATAAGEASLHKAAVETVCGEGGIFGAVSNVQTIITALESWIGRQE</sequence>
<dbReference type="InterPro" id="IPR000868">
    <property type="entry name" value="Isochorismatase-like_dom"/>
</dbReference>
<evidence type="ECO:0000256" key="2">
    <source>
        <dbReference type="ARBA" id="ARBA00022801"/>
    </source>
</evidence>
<reference evidence="4" key="1">
    <citation type="journal article" date="2020" name="Stud. Mycol.">
        <title>101 Dothideomycetes genomes: a test case for predicting lifestyles and emergence of pathogens.</title>
        <authorList>
            <person name="Haridas S."/>
            <person name="Albert R."/>
            <person name="Binder M."/>
            <person name="Bloem J."/>
            <person name="Labutti K."/>
            <person name="Salamov A."/>
            <person name="Andreopoulos B."/>
            <person name="Baker S."/>
            <person name="Barry K."/>
            <person name="Bills G."/>
            <person name="Bluhm B."/>
            <person name="Cannon C."/>
            <person name="Castanera R."/>
            <person name="Culley D."/>
            <person name="Daum C."/>
            <person name="Ezra D."/>
            <person name="Gonzalez J."/>
            <person name="Henrissat B."/>
            <person name="Kuo A."/>
            <person name="Liang C."/>
            <person name="Lipzen A."/>
            <person name="Lutzoni F."/>
            <person name="Magnuson J."/>
            <person name="Mondo S."/>
            <person name="Nolan M."/>
            <person name="Ohm R."/>
            <person name="Pangilinan J."/>
            <person name="Park H.-J."/>
            <person name="Ramirez L."/>
            <person name="Alfaro M."/>
            <person name="Sun H."/>
            <person name="Tritt A."/>
            <person name="Yoshinaga Y."/>
            <person name="Zwiers L.-H."/>
            <person name="Turgeon B."/>
            <person name="Goodwin S."/>
            <person name="Spatafora J."/>
            <person name="Crous P."/>
            <person name="Grigoriev I."/>
        </authorList>
    </citation>
    <scope>NUCLEOTIDE SEQUENCE</scope>
    <source>
        <strain evidence="4">CBS 122681</strain>
    </source>
</reference>
<dbReference type="InterPro" id="IPR050272">
    <property type="entry name" value="Isochorismatase-like_hydrls"/>
</dbReference>
<gene>
    <name evidence="4" type="ORF">K491DRAFT_705964</name>
</gene>
<dbReference type="EMBL" id="MU004385">
    <property type="protein sequence ID" value="KAF2653196.1"/>
    <property type="molecule type" value="Genomic_DNA"/>
</dbReference>
<dbReference type="Pfam" id="PF00857">
    <property type="entry name" value="Isochorismatase"/>
    <property type="match status" value="1"/>
</dbReference>
<dbReference type="AlphaFoldDB" id="A0A6A6SZS2"/>
<dbReference type="GO" id="GO:0016787">
    <property type="term" value="F:hydrolase activity"/>
    <property type="evidence" value="ECO:0007669"/>
    <property type="project" value="UniProtKB-KW"/>
</dbReference>
<dbReference type="Gene3D" id="3.40.50.850">
    <property type="entry name" value="Isochorismatase-like"/>
    <property type="match status" value="1"/>
</dbReference>
<keyword evidence="2" id="KW-0378">Hydrolase</keyword>
<dbReference type="CDD" id="cd00431">
    <property type="entry name" value="cysteine_hydrolases"/>
    <property type="match status" value="1"/>
</dbReference>
<protein>
    <submittedName>
        <fullName evidence="4">Isochorismatase family protein</fullName>
    </submittedName>
</protein>
<dbReference type="Proteomes" id="UP000799324">
    <property type="component" value="Unassembled WGS sequence"/>
</dbReference>
<feature type="domain" description="Isochorismatase-like" evidence="3">
    <location>
        <begin position="29"/>
        <end position="213"/>
    </location>
</feature>
<dbReference type="PANTHER" id="PTHR43540:SF9">
    <property type="entry name" value="FAMILY HYDROLASE, PUTATIVE (AFU_ORTHOLOGUE AFUA_2G08700)-RELATED"/>
    <property type="match status" value="1"/>
</dbReference>
<proteinExistence type="inferred from homology"/>
<organism evidence="4 5">
    <name type="scientific">Lophiostoma macrostomum CBS 122681</name>
    <dbReference type="NCBI Taxonomy" id="1314788"/>
    <lineage>
        <taxon>Eukaryota</taxon>
        <taxon>Fungi</taxon>
        <taxon>Dikarya</taxon>
        <taxon>Ascomycota</taxon>
        <taxon>Pezizomycotina</taxon>
        <taxon>Dothideomycetes</taxon>
        <taxon>Pleosporomycetidae</taxon>
        <taxon>Pleosporales</taxon>
        <taxon>Lophiostomataceae</taxon>
        <taxon>Lophiostoma</taxon>
    </lineage>
</organism>
<comment type="similarity">
    <text evidence="1">Belongs to the isochorismatase family.</text>
</comment>
<evidence type="ECO:0000313" key="4">
    <source>
        <dbReference type="EMBL" id="KAF2653196.1"/>
    </source>
</evidence>
<dbReference type="InterPro" id="IPR036380">
    <property type="entry name" value="Isochorismatase-like_sf"/>
</dbReference>